<keyword evidence="2" id="KW-1185">Reference proteome</keyword>
<proteinExistence type="predicted"/>
<dbReference type="OrthoDB" id="66616at2759"/>
<dbReference type="Proteomes" id="UP000243579">
    <property type="component" value="Unassembled WGS sequence"/>
</dbReference>
<protein>
    <submittedName>
        <fullName evidence="1">Uncharacterized protein</fullName>
    </submittedName>
</protein>
<comment type="caution">
    <text evidence="1">The sequence shown here is derived from an EMBL/GenBank/DDBJ whole genome shotgun (WGS) entry which is preliminary data.</text>
</comment>
<sequence>MERAAFGTSAEWIHAAKVLAQTLREFVELQTKHKDELRAFSEAASDRLEAAQPASMTCHGSGLFLTRVSALFAQVASAQDEMCINLPLDIDDLEKELETHVERLHMLQYDAMERNRIFQATKAQYRSSLDAFGSAFTATAKALEAGMNKDGIDPYIFEILDSDDRAEIKTGKENKTVEQIATQIRASKNAKAACAAQYKQFRKIASEYIQSLESIHVNQQQLELDCCQTTTSIVQKFIVGYMSLIKNMEYDTVQLNQRIEEESQRTANDEPLVHALAKQIHVEMQAMAPPMAGPLELPYFLEQHFPTSSVRPLLIRHQHARFDILAPSS</sequence>
<name>A0A1V9YZK8_ACHHY</name>
<dbReference type="EMBL" id="JNBR01000551">
    <property type="protein sequence ID" value="OQR91188.1"/>
    <property type="molecule type" value="Genomic_DNA"/>
</dbReference>
<dbReference type="AlphaFoldDB" id="A0A1V9YZK8"/>
<gene>
    <name evidence="1" type="ORF">ACHHYP_04914</name>
</gene>
<reference evidence="1 2" key="1">
    <citation type="journal article" date="2014" name="Genome Biol. Evol.">
        <title>The secreted proteins of Achlya hypogyna and Thraustotheca clavata identify the ancestral oomycete secretome and reveal gene acquisitions by horizontal gene transfer.</title>
        <authorList>
            <person name="Misner I."/>
            <person name="Blouin N."/>
            <person name="Leonard G."/>
            <person name="Richards T.A."/>
            <person name="Lane C.E."/>
        </authorList>
    </citation>
    <scope>NUCLEOTIDE SEQUENCE [LARGE SCALE GENOMIC DNA]</scope>
    <source>
        <strain evidence="1 2">ATCC 48635</strain>
    </source>
</reference>
<accession>A0A1V9YZK8</accession>
<evidence type="ECO:0000313" key="1">
    <source>
        <dbReference type="EMBL" id="OQR91188.1"/>
    </source>
</evidence>
<evidence type="ECO:0000313" key="2">
    <source>
        <dbReference type="Proteomes" id="UP000243579"/>
    </source>
</evidence>
<organism evidence="1 2">
    <name type="scientific">Achlya hypogyna</name>
    <name type="common">Oomycete</name>
    <name type="synonym">Protoachlya hypogyna</name>
    <dbReference type="NCBI Taxonomy" id="1202772"/>
    <lineage>
        <taxon>Eukaryota</taxon>
        <taxon>Sar</taxon>
        <taxon>Stramenopiles</taxon>
        <taxon>Oomycota</taxon>
        <taxon>Saprolegniomycetes</taxon>
        <taxon>Saprolegniales</taxon>
        <taxon>Achlyaceae</taxon>
        <taxon>Achlya</taxon>
    </lineage>
</organism>